<protein>
    <recommendedName>
        <fullName evidence="4">Outer membrane protein beta-barrel domain-containing protein</fullName>
    </recommendedName>
</protein>
<dbReference type="AlphaFoldDB" id="A0A5J6MRR6"/>
<dbReference type="Proteomes" id="UP000326202">
    <property type="component" value="Chromosome"/>
</dbReference>
<sequence length="268" mass="28813">MRLAVVFLGLALWGVAASARAEEPAADQWQFSVAPYLWATSLNGDVTVRGHRATVDASFLDILEDTDSIIGFEGHGEAHKGDWGLYLDGVYTRMGARTNPVEAINIDTTVEMGILEGGVLYRVGNWDLGNTTDAFGGGETRLVLETYAGARYTSLTISNNISVAGLKRDDGGDKAWVDPLVGARATLNLTERLQFILGGDIGGFGAGSEMTWSAIGLIGYSYKLFGLDATTAAGYKALYQDYKDGNGTHDFKWDMTIHGPIVGTIIRF</sequence>
<evidence type="ECO:0008006" key="4">
    <source>
        <dbReference type="Google" id="ProtNLM"/>
    </source>
</evidence>
<accession>A0A5J6MRR6</accession>
<reference evidence="2 3" key="1">
    <citation type="submission" date="2019-08" db="EMBL/GenBank/DDBJ databases">
        <title>Hyperibacter terrae gen. nov., sp. nov. and Hyperibacter viscosus sp. nov., two new members in the family Rhodospirillaceae isolated from the rhizosphere of Hypericum perforatum.</title>
        <authorList>
            <person name="Noviana Z."/>
        </authorList>
    </citation>
    <scope>NUCLEOTIDE SEQUENCE [LARGE SCALE GENOMIC DNA]</scope>
    <source>
        <strain evidence="2 3">R5913</strain>
    </source>
</reference>
<evidence type="ECO:0000313" key="2">
    <source>
        <dbReference type="EMBL" id="QEX17556.1"/>
    </source>
</evidence>
<organism evidence="2 3">
    <name type="scientific">Hypericibacter terrae</name>
    <dbReference type="NCBI Taxonomy" id="2602015"/>
    <lineage>
        <taxon>Bacteria</taxon>
        <taxon>Pseudomonadati</taxon>
        <taxon>Pseudomonadota</taxon>
        <taxon>Alphaproteobacteria</taxon>
        <taxon>Rhodospirillales</taxon>
        <taxon>Dongiaceae</taxon>
        <taxon>Hypericibacter</taxon>
    </lineage>
</organism>
<dbReference type="EMBL" id="CP042906">
    <property type="protein sequence ID" value="QEX17556.1"/>
    <property type="molecule type" value="Genomic_DNA"/>
</dbReference>
<dbReference type="KEGG" id="htq:FRZ44_28560"/>
<keyword evidence="3" id="KW-1185">Reference proteome</keyword>
<gene>
    <name evidence="2" type="ORF">FRZ44_28560</name>
</gene>
<feature type="chain" id="PRO_5023824170" description="Outer membrane protein beta-barrel domain-containing protein" evidence="1">
    <location>
        <begin position="22"/>
        <end position="268"/>
    </location>
</feature>
<evidence type="ECO:0000256" key="1">
    <source>
        <dbReference type="SAM" id="SignalP"/>
    </source>
</evidence>
<proteinExistence type="predicted"/>
<evidence type="ECO:0000313" key="3">
    <source>
        <dbReference type="Proteomes" id="UP000326202"/>
    </source>
</evidence>
<keyword evidence="1" id="KW-0732">Signal</keyword>
<name>A0A5J6MRR6_9PROT</name>
<feature type="signal peptide" evidence="1">
    <location>
        <begin position="1"/>
        <end position="21"/>
    </location>
</feature>